<dbReference type="InterPro" id="IPR027417">
    <property type="entry name" value="P-loop_NTPase"/>
</dbReference>
<gene>
    <name evidence="2" type="ORF">QFZ34_001558</name>
</gene>
<organism evidence="2 3">
    <name type="scientific">Phyllobacterium ifriqiyense</name>
    <dbReference type="NCBI Taxonomy" id="314238"/>
    <lineage>
        <taxon>Bacteria</taxon>
        <taxon>Pseudomonadati</taxon>
        <taxon>Pseudomonadota</taxon>
        <taxon>Alphaproteobacteria</taxon>
        <taxon>Hyphomicrobiales</taxon>
        <taxon>Phyllobacteriaceae</taxon>
        <taxon>Phyllobacterium</taxon>
    </lineage>
</organism>
<dbReference type="Proteomes" id="UP001237780">
    <property type="component" value="Unassembled WGS sequence"/>
</dbReference>
<feature type="domain" description="NadR/Ttd14 AAA" evidence="1">
    <location>
        <begin position="9"/>
        <end position="167"/>
    </location>
</feature>
<name>A0ABU0S6J1_9HYPH</name>
<accession>A0ABU0S6J1</accession>
<comment type="caution">
    <text evidence="2">The sequence shown here is derived from an EMBL/GenBank/DDBJ whole genome shotgun (WGS) entry which is preliminary data.</text>
</comment>
<sequence length="181" mass="20549">MHILNERFVVLTGGPGSGKTTLIEELKQRGHAASVEAGRAIIQQQTSIEGPALPWKDPALFSELMLCWELRSYEIAQEVDGMIFFDRGIPDIAGYLQLSQLAVPAHVQNAAEQYRYNPLAFILPPWEEIFEQDRERKQTFAEAVRTYHAMVKAYGHFGYDLIEVPRLPASHRADFILEHLS</sequence>
<evidence type="ECO:0000313" key="2">
    <source>
        <dbReference type="EMBL" id="MDQ0996376.1"/>
    </source>
</evidence>
<evidence type="ECO:0000259" key="1">
    <source>
        <dbReference type="Pfam" id="PF13521"/>
    </source>
</evidence>
<dbReference type="InterPro" id="IPR038727">
    <property type="entry name" value="NadR/Ttd14_AAA_dom"/>
</dbReference>
<reference evidence="2 3" key="1">
    <citation type="submission" date="2023-07" db="EMBL/GenBank/DDBJ databases">
        <title>Comparative genomics of wheat-associated soil bacteria to identify genetic determinants of phenazine resistance.</title>
        <authorList>
            <person name="Mouncey N."/>
        </authorList>
    </citation>
    <scope>NUCLEOTIDE SEQUENCE [LARGE SCALE GENOMIC DNA]</scope>
    <source>
        <strain evidence="2 3">W4I11</strain>
    </source>
</reference>
<dbReference type="Pfam" id="PF13521">
    <property type="entry name" value="AAA_28"/>
    <property type="match status" value="1"/>
</dbReference>
<protein>
    <submittedName>
        <fullName evidence="2">ATPase</fullName>
    </submittedName>
</protein>
<dbReference type="Gene3D" id="3.40.50.300">
    <property type="entry name" value="P-loop containing nucleotide triphosphate hydrolases"/>
    <property type="match status" value="1"/>
</dbReference>
<dbReference type="RefSeq" id="WP_307279085.1">
    <property type="nucleotide sequence ID" value="NZ_JAUSZT010000003.1"/>
</dbReference>
<proteinExistence type="predicted"/>
<dbReference type="SUPFAM" id="SSF52540">
    <property type="entry name" value="P-loop containing nucleoside triphosphate hydrolases"/>
    <property type="match status" value="1"/>
</dbReference>
<evidence type="ECO:0000313" key="3">
    <source>
        <dbReference type="Proteomes" id="UP001237780"/>
    </source>
</evidence>
<keyword evidence="3" id="KW-1185">Reference proteome</keyword>
<dbReference type="EMBL" id="JAUSZT010000003">
    <property type="protein sequence ID" value="MDQ0996376.1"/>
    <property type="molecule type" value="Genomic_DNA"/>
</dbReference>